<proteinExistence type="predicted"/>
<keyword evidence="7" id="KW-1185">Reference proteome</keyword>
<dbReference type="AlphaFoldDB" id="M3A7G4"/>
<dbReference type="GO" id="GO:0033554">
    <property type="term" value="P:cellular response to stress"/>
    <property type="evidence" value="ECO:0007669"/>
    <property type="project" value="UniProtKB-ARBA"/>
</dbReference>
<comment type="subcellular location">
    <subcellularLocation>
        <location evidence="2">Cytoplasm</location>
    </subcellularLocation>
    <subcellularLocation>
        <location evidence="1">Nucleus</location>
    </subcellularLocation>
</comment>
<dbReference type="EMBL" id="KB446556">
    <property type="protein sequence ID" value="EME87029.1"/>
    <property type="molecule type" value="Genomic_DNA"/>
</dbReference>
<dbReference type="Gene3D" id="1.20.5.170">
    <property type="match status" value="1"/>
</dbReference>
<sequence>MESMDYNYFASAPQPYQYMGFGAEMGGLPQASNDGLGATPSLEHVDAGSFTLESFDYNFDPSLGTGFTAQPNAAGSQSPPSQQLSSFPNGSVDSGIAMDMEHERTDRRGSSEEKDTLTPAQSRRKAQNRAAQRAFRERKERHVRDLEAKLNLLTTTTSSLQSDNERLKLMLQRAETENEILRATASSSPTRHHAPGFVDDPSLLPGSRQAKTSSPSTSPRLDSTRLRNGLFSTESSSSPIKHGSSPGSSESHLLSASATWDLLQSHPLYLSGAVDIGEVCERLKKMARCDGMGPMFEEDEVRKVIEEVGRSGSDELI</sequence>
<dbReference type="Pfam" id="PF00170">
    <property type="entry name" value="bZIP_1"/>
    <property type="match status" value="1"/>
</dbReference>
<dbReference type="PANTHER" id="PTHR40621:SF8">
    <property type="entry name" value="AP-1-LIKE TRANSCRIPTION FACTOR YAP3"/>
    <property type="match status" value="1"/>
</dbReference>
<dbReference type="GeneID" id="19339866"/>
<dbReference type="InterPro" id="IPR046347">
    <property type="entry name" value="bZIP_sf"/>
</dbReference>
<feature type="region of interest" description="Disordered" evidence="4">
    <location>
        <begin position="61"/>
        <end position="142"/>
    </location>
</feature>
<feature type="region of interest" description="Disordered" evidence="4">
    <location>
        <begin position="184"/>
        <end position="252"/>
    </location>
</feature>
<feature type="compositionally biased region" description="Low complexity" evidence="4">
    <location>
        <begin position="235"/>
        <end position="252"/>
    </location>
</feature>
<evidence type="ECO:0000256" key="1">
    <source>
        <dbReference type="ARBA" id="ARBA00004123"/>
    </source>
</evidence>
<dbReference type="GO" id="GO:0000976">
    <property type="term" value="F:transcription cis-regulatory region binding"/>
    <property type="evidence" value="ECO:0007669"/>
    <property type="project" value="InterPro"/>
</dbReference>
<feature type="compositionally biased region" description="Low complexity" evidence="4">
    <location>
        <begin position="69"/>
        <end position="88"/>
    </location>
</feature>
<dbReference type="Gene3D" id="1.10.238.100">
    <property type="entry name" value="YAP1 redox domain. Chain B"/>
    <property type="match status" value="1"/>
</dbReference>
<organism evidence="6 7">
    <name type="scientific">Pseudocercospora fijiensis (strain CIRAD86)</name>
    <name type="common">Black leaf streak disease fungus</name>
    <name type="synonym">Mycosphaerella fijiensis</name>
    <dbReference type="NCBI Taxonomy" id="383855"/>
    <lineage>
        <taxon>Eukaryota</taxon>
        <taxon>Fungi</taxon>
        <taxon>Dikarya</taxon>
        <taxon>Ascomycota</taxon>
        <taxon>Pezizomycotina</taxon>
        <taxon>Dothideomycetes</taxon>
        <taxon>Dothideomycetidae</taxon>
        <taxon>Mycosphaerellales</taxon>
        <taxon>Mycosphaerellaceae</taxon>
        <taxon>Pseudocercospora</taxon>
    </lineage>
</organism>
<dbReference type="STRING" id="383855.M3A7G4"/>
<dbReference type="VEuPathDB" id="FungiDB:MYCFIDRAFT_49331"/>
<dbReference type="InterPro" id="IPR004827">
    <property type="entry name" value="bZIP"/>
</dbReference>
<feature type="domain" description="BZIP" evidence="5">
    <location>
        <begin position="118"/>
        <end position="181"/>
    </location>
</feature>
<reference evidence="6 7" key="1">
    <citation type="journal article" date="2012" name="PLoS Pathog.">
        <title>Diverse lifestyles and strategies of plant pathogenesis encoded in the genomes of eighteen Dothideomycetes fungi.</title>
        <authorList>
            <person name="Ohm R.A."/>
            <person name="Feau N."/>
            <person name="Henrissat B."/>
            <person name="Schoch C.L."/>
            <person name="Horwitz B.A."/>
            <person name="Barry K.W."/>
            <person name="Condon B.J."/>
            <person name="Copeland A.C."/>
            <person name="Dhillon B."/>
            <person name="Glaser F."/>
            <person name="Hesse C.N."/>
            <person name="Kosti I."/>
            <person name="LaButti K."/>
            <person name="Lindquist E.A."/>
            <person name="Lucas S."/>
            <person name="Salamov A.A."/>
            <person name="Bradshaw R.E."/>
            <person name="Ciuffetti L."/>
            <person name="Hamelin R.C."/>
            <person name="Kema G.H.J."/>
            <person name="Lawrence C."/>
            <person name="Scott J.A."/>
            <person name="Spatafora J.W."/>
            <person name="Turgeon B.G."/>
            <person name="de Wit P.J.G.M."/>
            <person name="Zhong S."/>
            <person name="Goodwin S.B."/>
            <person name="Grigoriev I.V."/>
        </authorList>
    </citation>
    <scope>NUCLEOTIDE SEQUENCE [LARGE SCALE GENOMIC DNA]</scope>
    <source>
        <strain evidence="6 7">CIRAD86</strain>
    </source>
</reference>
<evidence type="ECO:0000256" key="2">
    <source>
        <dbReference type="ARBA" id="ARBA00004496"/>
    </source>
</evidence>
<evidence type="ECO:0000313" key="7">
    <source>
        <dbReference type="Proteomes" id="UP000016932"/>
    </source>
</evidence>
<dbReference type="eggNOG" id="ENOG502S2AN">
    <property type="taxonomic scope" value="Eukaryota"/>
</dbReference>
<evidence type="ECO:0000313" key="6">
    <source>
        <dbReference type="EMBL" id="EME87029.1"/>
    </source>
</evidence>
<dbReference type="GO" id="GO:0090575">
    <property type="term" value="C:RNA polymerase II transcription regulator complex"/>
    <property type="evidence" value="ECO:0007669"/>
    <property type="project" value="TreeGrafter"/>
</dbReference>
<gene>
    <name evidence="6" type="ORF">MYCFIDRAFT_49331</name>
</gene>
<name>M3A7G4_PSEFD</name>
<evidence type="ECO:0000256" key="4">
    <source>
        <dbReference type="SAM" id="MobiDB-lite"/>
    </source>
</evidence>
<dbReference type="SUPFAM" id="SSF57959">
    <property type="entry name" value="Leucine zipper domain"/>
    <property type="match status" value="1"/>
</dbReference>
<protein>
    <recommendedName>
        <fullName evidence="5">BZIP domain-containing protein</fullName>
    </recommendedName>
</protein>
<dbReference type="KEGG" id="pfj:MYCFIDRAFT_49331"/>
<evidence type="ECO:0000256" key="3">
    <source>
        <dbReference type="ARBA" id="ARBA00023242"/>
    </source>
</evidence>
<dbReference type="InterPro" id="IPR023167">
    <property type="entry name" value="Yap1_redox_dom_sf"/>
</dbReference>
<dbReference type="PANTHER" id="PTHR40621">
    <property type="entry name" value="TRANSCRIPTION FACTOR KAPC-RELATED"/>
    <property type="match status" value="1"/>
</dbReference>
<keyword evidence="3" id="KW-0539">Nucleus</keyword>
<dbReference type="CDD" id="cd14688">
    <property type="entry name" value="bZIP_YAP"/>
    <property type="match status" value="1"/>
</dbReference>
<dbReference type="HOGENOM" id="CLU_044874_0_0_1"/>
<dbReference type="SUPFAM" id="SSF111430">
    <property type="entry name" value="YAP1 redox domain"/>
    <property type="match status" value="1"/>
</dbReference>
<dbReference type="RefSeq" id="XP_007922535.1">
    <property type="nucleotide sequence ID" value="XM_007924344.1"/>
</dbReference>
<accession>M3A7G4</accession>
<dbReference type="Proteomes" id="UP000016932">
    <property type="component" value="Unassembled WGS sequence"/>
</dbReference>
<dbReference type="OrthoDB" id="4940293at2759"/>
<dbReference type="PROSITE" id="PS50217">
    <property type="entry name" value="BZIP"/>
    <property type="match status" value="1"/>
</dbReference>
<dbReference type="PROSITE" id="PS00036">
    <property type="entry name" value="BZIP_BASIC"/>
    <property type="match status" value="1"/>
</dbReference>
<dbReference type="InterPro" id="IPR013910">
    <property type="entry name" value="TF_PAP1"/>
</dbReference>
<feature type="compositionally biased region" description="Polar residues" evidence="4">
    <location>
        <begin position="209"/>
        <end position="221"/>
    </location>
</feature>
<feature type="compositionally biased region" description="Basic and acidic residues" evidence="4">
    <location>
        <begin position="99"/>
        <end position="116"/>
    </location>
</feature>
<dbReference type="Pfam" id="PF08601">
    <property type="entry name" value="PAP1"/>
    <property type="match status" value="1"/>
</dbReference>
<dbReference type="InterPro" id="IPR050936">
    <property type="entry name" value="AP-1-like"/>
</dbReference>
<dbReference type="GO" id="GO:0001228">
    <property type="term" value="F:DNA-binding transcription activator activity, RNA polymerase II-specific"/>
    <property type="evidence" value="ECO:0007669"/>
    <property type="project" value="TreeGrafter"/>
</dbReference>
<evidence type="ECO:0000259" key="5">
    <source>
        <dbReference type="PROSITE" id="PS50217"/>
    </source>
</evidence>
<dbReference type="SMART" id="SM00338">
    <property type="entry name" value="BRLZ"/>
    <property type="match status" value="1"/>
</dbReference>
<dbReference type="GO" id="GO:0005737">
    <property type="term" value="C:cytoplasm"/>
    <property type="evidence" value="ECO:0007669"/>
    <property type="project" value="UniProtKB-SubCell"/>
</dbReference>